<dbReference type="PANTHER" id="PTHR42693:SF53">
    <property type="entry name" value="ENDO-4-O-SULFATASE"/>
    <property type="match status" value="1"/>
</dbReference>
<dbReference type="InterPro" id="IPR017850">
    <property type="entry name" value="Alkaline_phosphatase_core_sf"/>
</dbReference>
<dbReference type="InterPro" id="IPR000917">
    <property type="entry name" value="Sulfatase_N"/>
</dbReference>
<gene>
    <name evidence="7" type="ORF">SH580_02695</name>
</gene>
<dbReference type="Pfam" id="PF00884">
    <property type="entry name" value="Sulfatase"/>
    <property type="match status" value="1"/>
</dbReference>
<keyword evidence="4" id="KW-0106">Calcium</keyword>
<evidence type="ECO:0000313" key="8">
    <source>
        <dbReference type="Proteomes" id="UP001324993"/>
    </source>
</evidence>
<evidence type="ECO:0000256" key="3">
    <source>
        <dbReference type="ARBA" id="ARBA00022801"/>
    </source>
</evidence>
<proteinExistence type="inferred from homology"/>
<accession>A0ABZ0RNR3</accession>
<comment type="similarity">
    <text evidence="1">Belongs to the sulfatase family.</text>
</comment>
<dbReference type="Gene3D" id="3.30.1120.10">
    <property type="match status" value="1"/>
</dbReference>
<dbReference type="InterPro" id="IPR024607">
    <property type="entry name" value="Sulfatase_CS"/>
</dbReference>
<dbReference type="SUPFAM" id="SSF53649">
    <property type="entry name" value="Alkaline phosphatase-like"/>
    <property type="match status" value="1"/>
</dbReference>
<feature type="domain" description="Sulfatase N-terminal" evidence="6">
    <location>
        <begin position="23"/>
        <end position="367"/>
    </location>
</feature>
<evidence type="ECO:0000256" key="5">
    <source>
        <dbReference type="SAM" id="SignalP"/>
    </source>
</evidence>
<dbReference type="PROSITE" id="PS00149">
    <property type="entry name" value="SULFATASE_2"/>
    <property type="match status" value="1"/>
</dbReference>
<evidence type="ECO:0000259" key="6">
    <source>
        <dbReference type="Pfam" id="PF00884"/>
    </source>
</evidence>
<evidence type="ECO:0000256" key="4">
    <source>
        <dbReference type="ARBA" id="ARBA00022837"/>
    </source>
</evidence>
<reference evidence="7 8" key="1">
    <citation type="submission" date="2023-11" db="EMBL/GenBank/DDBJ databases">
        <title>Coraliomargarita sp. nov., isolated from marine algae.</title>
        <authorList>
            <person name="Lee J.K."/>
            <person name="Baek J.H."/>
            <person name="Kim J.M."/>
            <person name="Choi D.G."/>
            <person name="Jeon C.O."/>
        </authorList>
    </citation>
    <scope>NUCLEOTIDE SEQUENCE [LARGE SCALE GENOMIC DNA]</scope>
    <source>
        <strain evidence="7 8">J2-16</strain>
    </source>
</reference>
<dbReference type="InterPro" id="IPR050738">
    <property type="entry name" value="Sulfatase"/>
</dbReference>
<dbReference type="EMBL" id="CP138858">
    <property type="protein sequence ID" value="WPJ96610.1"/>
    <property type="molecule type" value="Genomic_DNA"/>
</dbReference>
<protein>
    <submittedName>
        <fullName evidence="7">Arylsulfatase</fullName>
    </submittedName>
</protein>
<name>A0ABZ0RNR3_9BACT</name>
<keyword evidence="2" id="KW-0479">Metal-binding</keyword>
<feature type="chain" id="PRO_5046645276" evidence="5">
    <location>
        <begin position="20"/>
        <end position="505"/>
    </location>
</feature>
<dbReference type="Proteomes" id="UP001324993">
    <property type="component" value="Chromosome"/>
</dbReference>
<keyword evidence="5" id="KW-0732">Signal</keyword>
<dbReference type="Gene3D" id="3.40.720.10">
    <property type="entry name" value="Alkaline Phosphatase, subunit A"/>
    <property type="match status" value="1"/>
</dbReference>
<dbReference type="RefSeq" id="WP_319833469.1">
    <property type="nucleotide sequence ID" value="NZ_CP138858.1"/>
</dbReference>
<organism evidence="7 8">
    <name type="scientific">Coraliomargarita algicola</name>
    <dbReference type="NCBI Taxonomy" id="3092156"/>
    <lineage>
        <taxon>Bacteria</taxon>
        <taxon>Pseudomonadati</taxon>
        <taxon>Verrucomicrobiota</taxon>
        <taxon>Opitutia</taxon>
        <taxon>Puniceicoccales</taxon>
        <taxon>Coraliomargaritaceae</taxon>
        <taxon>Coraliomargarita</taxon>
    </lineage>
</organism>
<dbReference type="CDD" id="cd16143">
    <property type="entry name" value="ARS_like"/>
    <property type="match status" value="1"/>
</dbReference>
<sequence length="505" mass="55086">MKQFYIAVLLLCFGTIAQGATRPNIVYILADDLGYGDVQCMNPERSQIPTPHMDQLAADGMIFTDVHSSSSVCTPTRYGILTGRYNWRTRLQKHVLYGFSAPLLADDRLTVAELLKAQGYHTAAIGKWHLGLGIPTTNDKVASGNGNNVDWQGVITDGPVDHGFDYFYGISASLDMPPYIYIENNRFVGECTTVKQFHRPGPAEADFEAVNVLPDIAQKSVQYIQQQTVTEPFFMYIALTSPHTPILPAEDWQGRSQLGAYADFVMQTDAVIGQITEAIDQAGLGQNTIVIVTSDNGCSANRANYRALEKAGHFVSAQFRGSKADLWDGGHRVPFIVRWPAVVSAGAKSDELLCLTDLMATAAELSGATIPAGAGEDSISFLPALTGRSIVSTRAGVVHHSIDGYFAYRAGKWKLLLARGSGGWTAPKEAQAIQAGAPMAQLYDMERDPGETINLYNSHPEIANRLLQQLESDVARGRSTAGVRMNNDVDIVLWKERALARMNNQ</sequence>
<evidence type="ECO:0000256" key="2">
    <source>
        <dbReference type="ARBA" id="ARBA00022723"/>
    </source>
</evidence>
<keyword evidence="3" id="KW-0378">Hydrolase</keyword>
<keyword evidence="8" id="KW-1185">Reference proteome</keyword>
<dbReference type="PANTHER" id="PTHR42693">
    <property type="entry name" value="ARYLSULFATASE FAMILY MEMBER"/>
    <property type="match status" value="1"/>
</dbReference>
<evidence type="ECO:0000256" key="1">
    <source>
        <dbReference type="ARBA" id="ARBA00008779"/>
    </source>
</evidence>
<dbReference type="PROSITE" id="PS00523">
    <property type="entry name" value="SULFATASE_1"/>
    <property type="match status" value="1"/>
</dbReference>
<evidence type="ECO:0000313" key="7">
    <source>
        <dbReference type="EMBL" id="WPJ96610.1"/>
    </source>
</evidence>
<feature type="signal peptide" evidence="5">
    <location>
        <begin position="1"/>
        <end position="19"/>
    </location>
</feature>